<dbReference type="SUPFAM" id="SSF51011">
    <property type="entry name" value="Glycosyl hydrolase domain"/>
    <property type="match status" value="1"/>
</dbReference>
<reference evidence="3" key="1">
    <citation type="journal article" date="2014" name="Nat. Genet.">
        <title>Genome of the human hookworm Necator americanus.</title>
        <authorList>
            <person name="Tang Y.T."/>
            <person name="Gao X."/>
            <person name="Rosa B.A."/>
            <person name="Abubucker S."/>
            <person name="Hallsworth-Pepin K."/>
            <person name="Martin J."/>
            <person name="Tyagi R."/>
            <person name="Heizer E."/>
            <person name="Zhang X."/>
            <person name="Bhonagiri-Palsikar V."/>
            <person name="Minx P."/>
            <person name="Warren W.C."/>
            <person name="Wang Q."/>
            <person name="Zhan B."/>
            <person name="Hotez P.J."/>
            <person name="Sternberg P.W."/>
            <person name="Dougall A."/>
            <person name="Gaze S.T."/>
            <person name="Mulvenna J."/>
            <person name="Sotillo J."/>
            <person name="Ranganathan S."/>
            <person name="Rabelo E.M."/>
            <person name="Wilson R.K."/>
            <person name="Felgner P.L."/>
            <person name="Bethony J."/>
            <person name="Hawdon J.M."/>
            <person name="Gasser R.B."/>
            <person name="Loukas A."/>
            <person name="Mitreva M."/>
        </authorList>
    </citation>
    <scope>NUCLEOTIDE SEQUENCE [LARGE SCALE GENOMIC DNA]</scope>
</reference>
<name>W2TKF3_NECAM</name>
<gene>
    <name evidence="2" type="ORF">NECAME_17670</name>
</gene>
<keyword evidence="3" id="KW-1185">Reference proteome</keyword>
<organism evidence="2 3">
    <name type="scientific">Necator americanus</name>
    <name type="common">Human hookworm</name>
    <dbReference type="NCBI Taxonomy" id="51031"/>
    <lineage>
        <taxon>Eukaryota</taxon>
        <taxon>Metazoa</taxon>
        <taxon>Ecdysozoa</taxon>
        <taxon>Nematoda</taxon>
        <taxon>Chromadorea</taxon>
        <taxon>Rhabditida</taxon>
        <taxon>Rhabditina</taxon>
        <taxon>Rhabditomorpha</taxon>
        <taxon>Strongyloidea</taxon>
        <taxon>Ancylostomatidae</taxon>
        <taxon>Bunostominae</taxon>
        <taxon>Necator</taxon>
    </lineage>
</organism>
<dbReference type="OrthoDB" id="10460314at2759"/>
<feature type="domain" description="Alpha galactosidase C-terminal" evidence="1">
    <location>
        <begin position="55"/>
        <end position="120"/>
    </location>
</feature>
<dbReference type="InterPro" id="IPR013780">
    <property type="entry name" value="Glyco_hydro_b"/>
</dbReference>
<proteinExistence type="predicted"/>
<dbReference type="AlphaFoldDB" id="W2TKF3"/>
<dbReference type="Proteomes" id="UP000053676">
    <property type="component" value="Unassembled WGS sequence"/>
</dbReference>
<evidence type="ECO:0000259" key="1">
    <source>
        <dbReference type="Pfam" id="PF17801"/>
    </source>
</evidence>
<dbReference type="KEGG" id="nai:NECAME_17670"/>
<accession>W2TKF3</accession>
<dbReference type="InterPro" id="IPR041233">
    <property type="entry name" value="Melibiase_C"/>
</dbReference>
<evidence type="ECO:0000313" key="2">
    <source>
        <dbReference type="EMBL" id="ETN82570.1"/>
    </source>
</evidence>
<protein>
    <recommendedName>
        <fullName evidence="1">Alpha galactosidase C-terminal domain-containing protein</fullName>
    </recommendedName>
</protein>
<evidence type="ECO:0000313" key="3">
    <source>
        <dbReference type="Proteomes" id="UP000053676"/>
    </source>
</evidence>
<dbReference type="Gene3D" id="2.60.40.1180">
    <property type="entry name" value="Golgi alpha-mannosidase II"/>
    <property type="match status" value="1"/>
</dbReference>
<dbReference type="Pfam" id="PF17801">
    <property type="entry name" value="Melibiase_C"/>
    <property type="match status" value="1"/>
</dbReference>
<dbReference type="EMBL" id="KI658425">
    <property type="protein sequence ID" value="ETN82570.1"/>
    <property type="molecule type" value="Genomic_DNA"/>
</dbReference>
<feature type="non-terminal residue" evidence="2">
    <location>
        <position position="1"/>
    </location>
</feature>
<sequence length="123" mass="13732">RRCVATLFTTKVHNFTGWLVELTTSNGEGAPSTQKSESIGVYLKPIIPVQGDKTSYALAVVNKNLLEVKKVEFALKSLSIPSDRLYHVWDLWTSEDHGAVDSSYVFKFELRPTSAVMLKLTLT</sequence>